<dbReference type="PANTHER" id="PTHR36750">
    <property type="entry name" value="SEC-C MOTIF PROTEIN"/>
    <property type="match status" value="1"/>
</dbReference>
<dbReference type="Pfam" id="PF13302">
    <property type="entry name" value="Acetyltransf_3"/>
    <property type="match status" value="1"/>
</dbReference>
<organism evidence="2 3">
    <name type="scientific">Vigna mungo</name>
    <name type="common">Black gram</name>
    <name type="synonym">Phaseolus mungo</name>
    <dbReference type="NCBI Taxonomy" id="3915"/>
    <lineage>
        <taxon>Eukaryota</taxon>
        <taxon>Viridiplantae</taxon>
        <taxon>Streptophyta</taxon>
        <taxon>Embryophyta</taxon>
        <taxon>Tracheophyta</taxon>
        <taxon>Spermatophyta</taxon>
        <taxon>Magnoliopsida</taxon>
        <taxon>eudicotyledons</taxon>
        <taxon>Gunneridae</taxon>
        <taxon>Pentapetalae</taxon>
        <taxon>rosids</taxon>
        <taxon>fabids</taxon>
        <taxon>Fabales</taxon>
        <taxon>Fabaceae</taxon>
        <taxon>Papilionoideae</taxon>
        <taxon>50 kb inversion clade</taxon>
        <taxon>NPAAA clade</taxon>
        <taxon>indigoferoid/millettioid clade</taxon>
        <taxon>Phaseoleae</taxon>
        <taxon>Vigna</taxon>
    </lineage>
</organism>
<protein>
    <recommendedName>
        <fullName evidence="1">N-acetyltransferase domain-containing protein</fullName>
    </recommendedName>
</protein>
<name>A0AAQ3RHG8_VIGMU</name>
<dbReference type="InterPro" id="IPR016181">
    <property type="entry name" value="Acyl_CoA_acyltransferase"/>
</dbReference>
<feature type="domain" description="N-acetyltransferase" evidence="1">
    <location>
        <begin position="239"/>
        <end position="383"/>
    </location>
</feature>
<keyword evidence="3" id="KW-1185">Reference proteome</keyword>
<dbReference type="InterPro" id="IPR000182">
    <property type="entry name" value="GNAT_dom"/>
</dbReference>
<dbReference type="AlphaFoldDB" id="A0AAQ3RHG8"/>
<dbReference type="SUPFAM" id="SSF55729">
    <property type="entry name" value="Acyl-CoA N-acyltransferases (Nat)"/>
    <property type="match status" value="1"/>
</dbReference>
<evidence type="ECO:0000259" key="1">
    <source>
        <dbReference type="PROSITE" id="PS51186"/>
    </source>
</evidence>
<evidence type="ECO:0000313" key="2">
    <source>
        <dbReference type="EMBL" id="WVY92937.1"/>
    </source>
</evidence>
<dbReference type="Gene3D" id="3.40.630.30">
    <property type="match status" value="1"/>
</dbReference>
<reference evidence="2 3" key="1">
    <citation type="journal article" date="2023" name="Life. Sci Alliance">
        <title>Evolutionary insights into 3D genome organization and epigenetic landscape of Vigna mungo.</title>
        <authorList>
            <person name="Junaid A."/>
            <person name="Singh B."/>
            <person name="Bhatia S."/>
        </authorList>
    </citation>
    <scope>NUCLEOTIDE SEQUENCE [LARGE SCALE GENOMIC DNA]</scope>
    <source>
        <strain evidence="2">Urdbean</strain>
    </source>
</reference>
<gene>
    <name evidence="2" type="ORF">V8G54_032025</name>
</gene>
<dbReference type="EMBL" id="CP144691">
    <property type="protein sequence ID" value="WVY92937.1"/>
    <property type="molecule type" value="Genomic_DNA"/>
</dbReference>
<sequence length="395" mass="43679">MPLLRIASKILHSAGNQSCKCQHRTIFATAQLQGSWMEKVKNVITGQKTTQSPGDGAQADSDSFTLLRFADEMKNAKRVGAFKEFMVGRSSEATFSSAFEKYEAIIRYLGVLDPTGENLQTAQKQQAAKHCSCTIADVENALAKFTWAKEAQKKIEKLKEEGKPLPKSFAELQKLVGSTPLDLARSNLAQSGQISRNALCPCGSKKRYKSLPSSLLFVIPGAAERIEGIQRFNAKLQVSLIGYGGDDQVTRNLRWKTCGSKEEALAFIRDVCIPHPWRRSICLDDCSIGFISVFPWSGEERHKADIGYAIGSTYWGQGIATKALKIAVPQVFKDFPNLLRLQAFVDVENTASQRVLEKVGFIREGVLRKYTCIKGVIKDSVLYSFLSTEDVLAGH</sequence>
<accession>A0AAQ3RHG8</accession>
<evidence type="ECO:0000313" key="3">
    <source>
        <dbReference type="Proteomes" id="UP001374535"/>
    </source>
</evidence>
<dbReference type="PROSITE" id="PS51186">
    <property type="entry name" value="GNAT"/>
    <property type="match status" value="1"/>
</dbReference>
<proteinExistence type="predicted"/>
<dbReference type="GO" id="GO:0016747">
    <property type="term" value="F:acyltransferase activity, transferring groups other than amino-acyl groups"/>
    <property type="evidence" value="ECO:0007669"/>
    <property type="project" value="InterPro"/>
</dbReference>
<dbReference type="Proteomes" id="UP001374535">
    <property type="component" value="Chromosome 10"/>
</dbReference>
<dbReference type="PANTHER" id="PTHR36750:SF1">
    <property type="entry name" value="SEC-C MOTIF PROTEIN"/>
    <property type="match status" value="1"/>
</dbReference>